<dbReference type="GO" id="GO:0006814">
    <property type="term" value="P:sodium ion transport"/>
    <property type="evidence" value="ECO:0007669"/>
    <property type="project" value="UniProtKB-KW"/>
</dbReference>
<feature type="transmembrane region" description="Helical" evidence="12">
    <location>
        <begin position="76"/>
        <end position="96"/>
    </location>
</feature>
<feature type="transmembrane region" description="Helical" evidence="12">
    <location>
        <begin position="477"/>
        <end position="495"/>
    </location>
</feature>
<evidence type="ECO:0000256" key="8">
    <source>
        <dbReference type="ARBA" id="ARBA00023065"/>
    </source>
</evidence>
<dbReference type="GO" id="GO:0015293">
    <property type="term" value="F:symporter activity"/>
    <property type="evidence" value="ECO:0007669"/>
    <property type="project" value="TreeGrafter"/>
</dbReference>
<evidence type="ECO:0000256" key="2">
    <source>
        <dbReference type="ARBA" id="ARBA00006434"/>
    </source>
</evidence>
<evidence type="ECO:0000256" key="3">
    <source>
        <dbReference type="ARBA" id="ARBA00022448"/>
    </source>
</evidence>
<evidence type="ECO:0000256" key="7">
    <source>
        <dbReference type="ARBA" id="ARBA00023053"/>
    </source>
</evidence>
<evidence type="ECO:0000256" key="12">
    <source>
        <dbReference type="SAM" id="Phobius"/>
    </source>
</evidence>
<dbReference type="Proteomes" id="UP001161325">
    <property type="component" value="Unassembled WGS sequence"/>
</dbReference>
<feature type="transmembrane region" description="Helical" evidence="12">
    <location>
        <begin position="376"/>
        <end position="395"/>
    </location>
</feature>
<feature type="transmembrane region" description="Helical" evidence="12">
    <location>
        <begin position="279"/>
        <end position="304"/>
    </location>
</feature>
<keyword evidence="14" id="KW-1185">Reference proteome</keyword>
<feature type="transmembrane region" description="Helical" evidence="12">
    <location>
        <begin position="324"/>
        <end position="341"/>
    </location>
</feature>
<keyword evidence="8" id="KW-0406">Ion transport</keyword>
<dbReference type="EMBL" id="BRXS01000006">
    <property type="protein sequence ID" value="GLC27601.1"/>
    <property type="molecule type" value="Genomic_DNA"/>
</dbReference>
<keyword evidence="3" id="KW-0813">Transport</keyword>
<dbReference type="InterPro" id="IPR051163">
    <property type="entry name" value="Sodium:Solute_Symporter_SSF"/>
</dbReference>
<protein>
    <submittedName>
        <fullName evidence="13">Sodium:solute symporter</fullName>
    </submittedName>
</protein>
<proteinExistence type="inferred from homology"/>
<feature type="transmembrane region" description="Helical" evidence="12">
    <location>
        <begin position="240"/>
        <end position="258"/>
    </location>
</feature>
<evidence type="ECO:0000313" key="14">
    <source>
        <dbReference type="Proteomes" id="UP001161325"/>
    </source>
</evidence>
<evidence type="ECO:0000256" key="6">
    <source>
        <dbReference type="ARBA" id="ARBA00022989"/>
    </source>
</evidence>
<feature type="transmembrane region" description="Helical" evidence="12">
    <location>
        <begin position="6"/>
        <end position="27"/>
    </location>
</feature>
<comment type="caution">
    <text evidence="13">The sequence shown here is derived from an EMBL/GenBank/DDBJ whole genome shotgun (WGS) entry which is preliminary data.</text>
</comment>
<keyword evidence="7" id="KW-0915">Sodium</keyword>
<feature type="transmembrane region" description="Helical" evidence="12">
    <location>
        <begin position="158"/>
        <end position="176"/>
    </location>
</feature>
<comment type="similarity">
    <text evidence="2 11">Belongs to the sodium:solute symporter (SSF) (TC 2.A.21) family.</text>
</comment>
<keyword evidence="4" id="KW-1003">Cell membrane</keyword>
<name>A0AA37QD90_9BACT</name>
<dbReference type="PANTHER" id="PTHR42985:SF47">
    <property type="entry name" value="INTEGRAL MEMBRANE TRANSPORT PROTEIN"/>
    <property type="match status" value="1"/>
</dbReference>
<accession>A0AA37QD90</accession>
<keyword evidence="9 12" id="KW-0472">Membrane</keyword>
<dbReference type="GO" id="GO:0005886">
    <property type="term" value="C:plasma membrane"/>
    <property type="evidence" value="ECO:0007669"/>
    <property type="project" value="UniProtKB-SubCell"/>
</dbReference>
<dbReference type="InterPro" id="IPR038377">
    <property type="entry name" value="Na/Glc_symporter_sf"/>
</dbReference>
<feature type="transmembrane region" description="Helical" evidence="12">
    <location>
        <begin position="436"/>
        <end position="457"/>
    </location>
</feature>
<dbReference type="PROSITE" id="PS50283">
    <property type="entry name" value="NA_SOLUT_SYMP_3"/>
    <property type="match status" value="1"/>
</dbReference>
<dbReference type="InterPro" id="IPR001734">
    <property type="entry name" value="Na/solute_symporter"/>
</dbReference>
<comment type="subcellular location">
    <subcellularLocation>
        <location evidence="1">Cell membrane</location>
        <topology evidence="1">Multi-pass membrane protein</topology>
    </subcellularLocation>
</comment>
<organism evidence="13 14">
    <name type="scientific">Roseisolibacter agri</name>
    <dbReference type="NCBI Taxonomy" id="2014610"/>
    <lineage>
        <taxon>Bacteria</taxon>
        <taxon>Pseudomonadati</taxon>
        <taxon>Gemmatimonadota</taxon>
        <taxon>Gemmatimonadia</taxon>
        <taxon>Gemmatimonadales</taxon>
        <taxon>Gemmatimonadaceae</taxon>
        <taxon>Roseisolibacter</taxon>
    </lineage>
</organism>
<dbReference type="AlphaFoldDB" id="A0AA37QD90"/>
<evidence type="ECO:0000256" key="10">
    <source>
        <dbReference type="ARBA" id="ARBA00023201"/>
    </source>
</evidence>
<evidence type="ECO:0000313" key="13">
    <source>
        <dbReference type="EMBL" id="GLC27601.1"/>
    </source>
</evidence>
<keyword evidence="6 12" id="KW-1133">Transmembrane helix</keyword>
<dbReference type="CDD" id="cd11493">
    <property type="entry name" value="SLC5sbd_NIS-like_u1"/>
    <property type="match status" value="1"/>
</dbReference>
<keyword evidence="10" id="KW-0739">Sodium transport</keyword>
<feature type="transmembrane region" description="Helical" evidence="12">
    <location>
        <begin position="188"/>
        <end position="206"/>
    </location>
</feature>
<dbReference type="Gene3D" id="1.20.1730.10">
    <property type="entry name" value="Sodium/glucose cotransporter"/>
    <property type="match status" value="1"/>
</dbReference>
<reference evidence="13" key="1">
    <citation type="submission" date="2022-08" db="EMBL/GenBank/DDBJ databases">
        <title>Draft genome sequencing of Roseisolibacter agri AW1220.</title>
        <authorList>
            <person name="Tobiishi Y."/>
            <person name="Tonouchi A."/>
        </authorList>
    </citation>
    <scope>NUCLEOTIDE SEQUENCE</scope>
    <source>
        <strain evidence="13">AW1220</strain>
    </source>
</reference>
<evidence type="ECO:0000256" key="1">
    <source>
        <dbReference type="ARBA" id="ARBA00004651"/>
    </source>
</evidence>
<sequence>MSSRFGLLDLLVLIAYLAGTTGLGIWIGRKQKDAKDYFVADRAIPWWAVLFSIVASETSALTFISIPGLAYLGNLGFLQVVAGYIIGRIVVSYTLLPRYFEGDLVTAYALLERRFGLGARRFTSIVFMVTRAIADSVRVFATAIPVALLIGPAVPREYVMPLAILILGLLTVVYTYKGGMKAVVWTELVQAGVYVLGGISAVVLLGRSVAGGWGSIIDQAGAAGKLVGIDLYTGLDRPHTIFAGLIGGAFLAMASHGADQLIVQRLLSSRNLKEAQRALIGSGFVVFVQFTLFLMVGIGLWVLYGGREFPAADQIFPSFIVERMPPGLLGLILAAIVAATMSTHSGTINSLAAATTHDIYLPLTKRSPDDPRTLKMGKLFALVWGLGLTFGALLYPNDPKLPVVVVALAIASFTYGGLLGAFFLGIFWKRAIQRDMILGMSVGLFCMAFIVFAGQIARVAPGLAPTLLPLSKIAWPWYVLIGTSITLATGILSSLTHPAPTTDPMAMPARRAA</sequence>
<evidence type="ECO:0000256" key="4">
    <source>
        <dbReference type="ARBA" id="ARBA00022475"/>
    </source>
</evidence>
<evidence type="ECO:0000256" key="5">
    <source>
        <dbReference type="ARBA" id="ARBA00022692"/>
    </source>
</evidence>
<dbReference type="NCBIfam" id="TIGR00813">
    <property type="entry name" value="sss"/>
    <property type="match status" value="1"/>
</dbReference>
<dbReference type="PANTHER" id="PTHR42985">
    <property type="entry name" value="SODIUM-COUPLED MONOCARBOXYLATE TRANSPORTER"/>
    <property type="match status" value="1"/>
</dbReference>
<feature type="transmembrane region" description="Helical" evidence="12">
    <location>
        <begin position="401"/>
        <end position="424"/>
    </location>
</feature>
<dbReference type="RefSeq" id="WP_284352037.1">
    <property type="nucleotide sequence ID" value="NZ_BRXS01000006.1"/>
</dbReference>
<evidence type="ECO:0000256" key="9">
    <source>
        <dbReference type="ARBA" id="ARBA00023136"/>
    </source>
</evidence>
<keyword evidence="5 12" id="KW-0812">Transmembrane</keyword>
<feature type="transmembrane region" description="Helical" evidence="12">
    <location>
        <begin position="47"/>
        <end position="70"/>
    </location>
</feature>
<gene>
    <name evidence="13" type="ORF">rosag_41140</name>
</gene>
<dbReference type="Pfam" id="PF00474">
    <property type="entry name" value="SSF"/>
    <property type="match status" value="1"/>
</dbReference>
<evidence type="ECO:0000256" key="11">
    <source>
        <dbReference type="RuleBase" id="RU362091"/>
    </source>
</evidence>